<dbReference type="PANTHER" id="PTHR16231">
    <property type="entry name" value="COMM DOMAIN-CONTAINING PROTEIN 4-8 FAMILY MEMBER"/>
    <property type="match status" value="1"/>
</dbReference>
<keyword evidence="2" id="KW-1185">Reference proteome</keyword>
<dbReference type="AlphaFoldDB" id="A0A834XIX2"/>
<dbReference type="EMBL" id="JACMRX010000006">
    <property type="protein sequence ID" value="KAF7987702.1"/>
    <property type="molecule type" value="Genomic_DNA"/>
</dbReference>
<dbReference type="InterPro" id="IPR047155">
    <property type="entry name" value="COMMD4/6/7/8"/>
</dbReference>
<organism evidence="1 2">
    <name type="scientific">Aphidius gifuensis</name>
    <name type="common">Parasitoid wasp</name>
    <dbReference type="NCBI Taxonomy" id="684658"/>
    <lineage>
        <taxon>Eukaryota</taxon>
        <taxon>Metazoa</taxon>
        <taxon>Ecdysozoa</taxon>
        <taxon>Arthropoda</taxon>
        <taxon>Hexapoda</taxon>
        <taxon>Insecta</taxon>
        <taxon>Pterygota</taxon>
        <taxon>Neoptera</taxon>
        <taxon>Endopterygota</taxon>
        <taxon>Hymenoptera</taxon>
        <taxon>Apocrita</taxon>
        <taxon>Ichneumonoidea</taxon>
        <taxon>Braconidae</taxon>
        <taxon>Aphidiinae</taxon>
        <taxon>Aphidius</taxon>
    </lineage>
</organism>
<dbReference type="PANTHER" id="PTHR16231:SF4">
    <property type="entry name" value="COMM DOMAIN-CONTAINING PROTEIN 4"/>
    <property type="match status" value="1"/>
</dbReference>
<comment type="caution">
    <text evidence="1">The sequence shown here is derived from an EMBL/GenBank/DDBJ whole genome shotgun (WGS) entry which is preliminary data.</text>
</comment>
<sequence>MKFRFLGDGDCPDWLLAEINSLSRMTSIKMKLLGQMIVKLIINEDQLDEDKVKKLTHDAKLDFDDAKAIIAAIELILTSSVRYGVNATDLSSELQQLGLPREHSVALGKLYTENFTRIMESLSSRSLRLSRLASVNVISSDKVFVNLSLVLKNKNNQEIEKFVNLSKSDVPVILTEMKKVRAIMDGV</sequence>
<reference evidence="1 2" key="1">
    <citation type="submission" date="2020-08" db="EMBL/GenBank/DDBJ databases">
        <title>Aphidius gifuensis genome sequencing and assembly.</title>
        <authorList>
            <person name="Du Z."/>
        </authorList>
    </citation>
    <scope>NUCLEOTIDE SEQUENCE [LARGE SCALE GENOMIC DNA]</scope>
    <source>
        <strain evidence="1">YNYX2018</strain>
        <tissue evidence="1">Adults</tissue>
    </source>
</reference>
<accession>A0A834XIX2</accession>
<dbReference type="OrthoDB" id="284322at2759"/>
<evidence type="ECO:0008006" key="3">
    <source>
        <dbReference type="Google" id="ProtNLM"/>
    </source>
</evidence>
<name>A0A834XIX2_APHGI</name>
<gene>
    <name evidence="1" type="ORF">HCN44_003565</name>
</gene>
<dbReference type="Proteomes" id="UP000639338">
    <property type="component" value="Unassembled WGS sequence"/>
</dbReference>
<evidence type="ECO:0000313" key="1">
    <source>
        <dbReference type="EMBL" id="KAF7987702.1"/>
    </source>
</evidence>
<dbReference type="Pfam" id="PF21672">
    <property type="entry name" value="COMM_HN"/>
    <property type="match status" value="1"/>
</dbReference>
<proteinExistence type="predicted"/>
<protein>
    <recommendedName>
        <fullName evidence="3">COMM domain-containing protein</fullName>
    </recommendedName>
</protein>
<evidence type="ECO:0000313" key="2">
    <source>
        <dbReference type="Proteomes" id="UP000639338"/>
    </source>
</evidence>